<dbReference type="FunFam" id="1.50.40.10:FF:000016">
    <property type="entry name" value="Solute carrier family 25 member 23"/>
    <property type="match status" value="1"/>
</dbReference>
<dbReference type="PROSITE" id="PS50222">
    <property type="entry name" value="EF_HAND_2"/>
    <property type="match status" value="3"/>
</dbReference>
<feature type="domain" description="EF-hand" evidence="17">
    <location>
        <begin position="83"/>
        <end position="113"/>
    </location>
</feature>
<reference evidence="18" key="1">
    <citation type="submission" date="2022-11" db="EMBL/GenBank/DDBJ databases">
        <authorList>
            <person name="Petersen C."/>
        </authorList>
    </citation>
    <scope>NUCLEOTIDE SEQUENCE</scope>
    <source>
        <strain evidence="18">IBT 26290</strain>
    </source>
</reference>
<evidence type="ECO:0000313" key="18">
    <source>
        <dbReference type="EMBL" id="KAJ5159771.1"/>
    </source>
</evidence>
<keyword evidence="6 14" id="KW-0812">Transmembrane</keyword>
<dbReference type="InterPro" id="IPR018247">
    <property type="entry name" value="EF_Hand_1_Ca_BS"/>
</dbReference>
<dbReference type="InterPro" id="IPR018108">
    <property type="entry name" value="MCP_transmembrane"/>
</dbReference>
<dbReference type="Pfam" id="PF13499">
    <property type="entry name" value="EF-hand_7"/>
    <property type="match status" value="2"/>
</dbReference>
<dbReference type="PRINTS" id="PR00926">
    <property type="entry name" value="MITOCARRIER"/>
</dbReference>
<dbReference type="PROSITE" id="PS50920">
    <property type="entry name" value="SOLCAR"/>
    <property type="match status" value="3"/>
</dbReference>
<evidence type="ECO:0000256" key="4">
    <source>
        <dbReference type="ARBA" id="ARBA00021935"/>
    </source>
</evidence>
<keyword evidence="19" id="KW-1185">Reference proteome</keyword>
<dbReference type="InterPro" id="IPR002048">
    <property type="entry name" value="EF_hand_dom"/>
</dbReference>
<keyword evidence="11 16" id="KW-1133">Transmembrane helix</keyword>
<feature type="domain" description="EF-hand" evidence="17">
    <location>
        <begin position="114"/>
        <end position="149"/>
    </location>
</feature>
<evidence type="ECO:0000256" key="16">
    <source>
        <dbReference type="SAM" id="Phobius"/>
    </source>
</evidence>
<dbReference type="AlphaFoldDB" id="A0A9W9HY77"/>
<dbReference type="Gene3D" id="1.10.238.10">
    <property type="entry name" value="EF-hand"/>
    <property type="match status" value="1"/>
</dbReference>
<comment type="similarity">
    <text evidence="3 15">Belongs to the mitochondrial carrier (TC 2.A.29) family.</text>
</comment>
<dbReference type="GO" id="GO:0005509">
    <property type="term" value="F:calcium ion binding"/>
    <property type="evidence" value="ECO:0007669"/>
    <property type="project" value="InterPro"/>
</dbReference>
<dbReference type="InterPro" id="IPR002067">
    <property type="entry name" value="MCP"/>
</dbReference>
<evidence type="ECO:0000256" key="6">
    <source>
        <dbReference type="ARBA" id="ARBA00022692"/>
    </source>
</evidence>
<protein>
    <recommendedName>
        <fullName evidence="4">Mitochondrial thiamine pyrophosphate carrier 1</fullName>
    </recommendedName>
</protein>
<feature type="domain" description="EF-hand" evidence="17">
    <location>
        <begin position="47"/>
        <end position="82"/>
    </location>
</feature>
<name>A0A9W9HY77_9EURO</name>
<keyword evidence="7" id="KW-0479">Metal-binding</keyword>
<keyword evidence="12" id="KW-0496">Mitochondrion</keyword>
<feature type="transmembrane region" description="Helical" evidence="16">
    <location>
        <begin position="497"/>
        <end position="517"/>
    </location>
</feature>
<evidence type="ECO:0000259" key="17">
    <source>
        <dbReference type="PROSITE" id="PS50222"/>
    </source>
</evidence>
<dbReference type="InterPro" id="IPR011992">
    <property type="entry name" value="EF-hand-dom_pair"/>
</dbReference>
<evidence type="ECO:0000256" key="15">
    <source>
        <dbReference type="RuleBase" id="RU000488"/>
    </source>
</evidence>
<evidence type="ECO:0000256" key="14">
    <source>
        <dbReference type="PROSITE-ProRule" id="PRU00282"/>
    </source>
</evidence>
<evidence type="ECO:0000256" key="12">
    <source>
        <dbReference type="ARBA" id="ARBA00023128"/>
    </source>
</evidence>
<evidence type="ECO:0000256" key="1">
    <source>
        <dbReference type="ARBA" id="ARBA00002238"/>
    </source>
</evidence>
<dbReference type="RefSeq" id="XP_056541329.1">
    <property type="nucleotide sequence ID" value="XM_056688900.1"/>
</dbReference>
<gene>
    <name evidence="18" type="ORF">N7482_006775</name>
</gene>
<dbReference type="Proteomes" id="UP001149163">
    <property type="component" value="Unassembled WGS sequence"/>
</dbReference>
<keyword evidence="10" id="KW-0106">Calcium</keyword>
<dbReference type="SUPFAM" id="SSF47473">
    <property type="entry name" value="EF-hand"/>
    <property type="match status" value="1"/>
</dbReference>
<proteinExistence type="inferred from homology"/>
<dbReference type="Pfam" id="PF00153">
    <property type="entry name" value="Mito_carr"/>
    <property type="match status" value="3"/>
</dbReference>
<evidence type="ECO:0000256" key="2">
    <source>
        <dbReference type="ARBA" id="ARBA00004448"/>
    </source>
</evidence>
<dbReference type="EMBL" id="JAPQKN010000004">
    <property type="protein sequence ID" value="KAJ5159771.1"/>
    <property type="molecule type" value="Genomic_DNA"/>
</dbReference>
<dbReference type="PANTHER" id="PTHR24089">
    <property type="entry name" value="SOLUTE CARRIER FAMILY 25"/>
    <property type="match status" value="1"/>
</dbReference>
<accession>A0A9W9HY77</accession>
<comment type="function">
    <text evidence="1">Mitochondrial transporter that mediates uptake of thiamine pyrophosphate (ThPP) into mitochondria.</text>
</comment>
<comment type="caution">
    <text evidence="18">The sequence shown here is derived from an EMBL/GenBank/DDBJ whole genome shotgun (WGS) entry which is preliminary data.</text>
</comment>
<dbReference type="OrthoDB" id="270584at2759"/>
<keyword evidence="5 15" id="KW-0813">Transport</keyword>
<evidence type="ECO:0000256" key="3">
    <source>
        <dbReference type="ARBA" id="ARBA00006375"/>
    </source>
</evidence>
<reference evidence="18" key="2">
    <citation type="journal article" date="2023" name="IMA Fungus">
        <title>Comparative genomic study of the Penicillium genus elucidates a diverse pangenome and 15 lateral gene transfer events.</title>
        <authorList>
            <person name="Petersen C."/>
            <person name="Sorensen T."/>
            <person name="Nielsen M.R."/>
            <person name="Sondergaard T.E."/>
            <person name="Sorensen J.L."/>
            <person name="Fitzpatrick D.A."/>
            <person name="Frisvad J.C."/>
            <person name="Nielsen K.L."/>
        </authorList>
    </citation>
    <scope>NUCLEOTIDE SEQUENCE</scope>
    <source>
        <strain evidence="18">IBT 26290</strain>
    </source>
</reference>
<evidence type="ECO:0000256" key="10">
    <source>
        <dbReference type="ARBA" id="ARBA00022837"/>
    </source>
</evidence>
<dbReference type="CDD" id="cd00051">
    <property type="entry name" value="EFh"/>
    <property type="match status" value="1"/>
</dbReference>
<keyword evidence="13 14" id="KW-0472">Membrane</keyword>
<evidence type="ECO:0000256" key="11">
    <source>
        <dbReference type="ARBA" id="ARBA00022989"/>
    </source>
</evidence>
<evidence type="ECO:0000256" key="8">
    <source>
        <dbReference type="ARBA" id="ARBA00022737"/>
    </source>
</evidence>
<feature type="transmembrane region" description="Helical" evidence="16">
    <location>
        <begin position="393"/>
        <end position="410"/>
    </location>
</feature>
<feature type="repeat" description="Solcar" evidence="14">
    <location>
        <begin position="391"/>
        <end position="476"/>
    </location>
</feature>
<feature type="repeat" description="Solcar" evidence="14">
    <location>
        <begin position="494"/>
        <end position="583"/>
    </location>
</feature>
<organism evidence="18 19">
    <name type="scientific">Penicillium canariense</name>
    <dbReference type="NCBI Taxonomy" id="189055"/>
    <lineage>
        <taxon>Eukaryota</taxon>
        <taxon>Fungi</taxon>
        <taxon>Dikarya</taxon>
        <taxon>Ascomycota</taxon>
        <taxon>Pezizomycotina</taxon>
        <taxon>Eurotiomycetes</taxon>
        <taxon>Eurotiomycetidae</taxon>
        <taxon>Eurotiales</taxon>
        <taxon>Aspergillaceae</taxon>
        <taxon>Penicillium</taxon>
    </lineage>
</organism>
<dbReference type="Gene3D" id="1.50.40.10">
    <property type="entry name" value="Mitochondrial carrier domain"/>
    <property type="match status" value="1"/>
</dbReference>
<evidence type="ECO:0000256" key="9">
    <source>
        <dbReference type="ARBA" id="ARBA00022792"/>
    </source>
</evidence>
<comment type="subcellular location">
    <subcellularLocation>
        <location evidence="2">Mitochondrion inner membrane</location>
        <topology evidence="2">Multi-pass membrane protein</topology>
    </subcellularLocation>
</comment>
<dbReference type="GeneID" id="81428076"/>
<feature type="repeat" description="Solcar" evidence="14">
    <location>
        <begin position="270"/>
        <end position="374"/>
    </location>
</feature>
<evidence type="ECO:0000256" key="13">
    <source>
        <dbReference type="ARBA" id="ARBA00023136"/>
    </source>
</evidence>
<dbReference type="SMART" id="SM00054">
    <property type="entry name" value="EFh"/>
    <property type="match status" value="3"/>
</dbReference>
<evidence type="ECO:0000256" key="5">
    <source>
        <dbReference type="ARBA" id="ARBA00022448"/>
    </source>
</evidence>
<dbReference type="InterPro" id="IPR023395">
    <property type="entry name" value="MCP_dom_sf"/>
</dbReference>
<keyword evidence="9" id="KW-0999">Mitochondrion inner membrane</keyword>
<feature type="transmembrane region" description="Helical" evidence="16">
    <location>
        <begin position="445"/>
        <end position="465"/>
    </location>
</feature>
<dbReference type="PROSITE" id="PS00018">
    <property type="entry name" value="EF_HAND_1"/>
    <property type="match status" value="3"/>
</dbReference>
<dbReference type="GO" id="GO:0005743">
    <property type="term" value="C:mitochondrial inner membrane"/>
    <property type="evidence" value="ECO:0007669"/>
    <property type="project" value="UniProtKB-SubCell"/>
</dbReference>
<keyword evidence="8" id="KW-0677">Repeat</keyword>
<dbReference type="GO" id="GO:0055085">
    <property type="term" value="P:transmembrane transport"/>
    <property type="evidence" value="ECO:0007669"/>
    <property type="project" value="InterPro"/>
</dbReference>
<evidence type="ECO:0000313" key="19">
    <source>
        <dbReference type="Proteomes" id="UP001149163"/>
    </source>
</evidence>
<dbReference type="SUPFAM" id="SSF103506">
    <property type="entry name" value="Mitochondrial carrier"/>
    <property type="match status" value="1"/>
</dbReference>
<sequence length="587" mass="64331">MAPGESKDEREERVARLWESLDLRREGHIDLTGLKKGLKKIDHPLKNADGMLRSILREVDTNGDGRIDYDEFRTFIDHTESGLWQMFQAIDHNHNGEIDKGELRNAFAKSGVTVSSAKLDDFFAEVDKNNDGVISYAEWRDFLLFLPLRSTSDLRAILSYYTATGNLNPEGDVHINDLQGLGTDPTFLNRYLLGLKRLLYNILSLPALASLLPSALAQVTAGPPATLNTAFGNDFASLDGDFELEWLPIPKTVAMWMSFRYYERKLTENTPKLGYFIAGGIAGVVSRTATAPLDRLKVYLIAQTGVKKTAIRAVKEGAPLAAAGNASRTLVGALKELWRAGGMRSMFAGNGLNVVKVMPESAIKFGAYESAKQAFARLEGHNNPKQLAPTSQFLSGGIGGMVAQCFVYPLDTLKFRMQCSTVEGGLRGNKLIIATARKMFNANGLFSFFRGLPLGLIGMFPYAAIDLTTFEYLKRALVARQARLSHCHEDDVTLNNFLTGAIGALSGGLSASVVYPLNVMRTRLQAQGTVLHPTTYSGIGDVARKTLQTEGPRGFYKGLTPNLLKVAPAVSISYVVYENSKRMLGLK</sequence>
<evidence type="ECO:0000256" key="7">
    <source>
        <dbReference type="ARBA" id="ARBA00022723"/>
    </source>
</evidence>